<evidence type="ECO:0000256" key="1">
    <source>
        <dbReference type="ARBA" id="ARBA00022679"/>
    </source>
</evidence>
<dbReference type="EMBL" id="AZXY01000015">
    <property type="protein sequence ID" value="KSZ56486.1"/>
    <property type="molecule type" value="Genomic_DNA"/>
</dbReference>
<dbReference type="InterPro" id="IPR001763">
    <property type="entry name" value="Rhodanese-like_dom"/>
</dbReference>
<keyword evidence="1 4" id="KW-0808">Transferase</keyword>
<evidence type="ECO:0000313" key="5">
    <source>
        <dbReference type="Proteomes" id="UP000053060"/>
    </source>
</evidence>
<dbReference type="PATRIC" id="fig|1441730.3.peg.4833"/>
<dbReference type="SMART" id="SM00450">
    <property type="entry name" value="RHOD"/>
    <property type="match status" value="2"/>
</dbReference>
<dbReference type="RefSeq" id="WP_060654399.1">
    <property type="nucleotide sequence ID" value="NZ_AZXY01000015.1"/>
</dbReference>
<evidence type="ECO:0000256" key="2">
    <source>
        <dbReference type="ARBA" id="ARBA00022737"/>
    </source>
</evidence>
<gene>
    <name evidence="4" type="ORF">Z045_23095</name>
</gene>
<dbReference type="Pfam" id="PF00581">
    <property type="entry name" value="Rhodanese"/>
    <property type="match status" value="2"/>
</dbReference>
<dbReference type="Gene3D" id="3.40.250.10">
    <property type="entry name" value="Rhodanese-like domain"/>
    <property type="match status" value="2"/>
</dbReference>
<reference evidence="4 5" key="2">
    <citation type="journal article" date="2016" name="Genome Announc.">
        <title>Draft Genome Sequence of a Versatile Hydrocarbon-Degrading Bacterium, Rhodococcus pyridinivorans Strain KG-16, Collected from Oil Fields in India.</title>
        <authorList>
            <person name="Aggarwal R.K."/>
            <person name="Dawar C."/>
            <person name="Phanindranath R."/>
            <person name="Mutnuri L."/>
            <person name="Dayal A.M."/>
        </authorList>
    </citation>
    <scope>NUCLEOTIDE SEQUENCE [LARGE SCALE GENOMIC DNA]</scope>
    <source>
        <strain evidence="4 5">KG-16</strain>
    </source>
</reference>
<organism evidence="4 5">
    <name type="scientific">Rhodococcus pyridinivorans KG-16</name>
    <dbReference type="NCBI Taxonomy" id="1441730"/>
    <lineage>
        <taxon>Bacteria</taxon>
        <taxon>Bacillati</taxon>
        <taxon>Actinomycetota</taxon>
        <taxon>Actinomycetes</taxon>
        <taxon>Mycobacteriales</taxon>
        <taxon>Nocardiaceae</taxon>
        <taxon>Rhodococcus</taxon>
    </lineage>
</organism>
<dbReference type="PANTHER" id="PTHR11364:SF27">
    <property type="entry name" value="SULFURTRANSFERASE"/>
    <property type="match status" value="1"/>
</dbReference>
<dbReference type="AlphaFoldDB" id="A0A0V9UEL4"/>
<reference evidence="5" key="1">
    <citation type="submission" date="2015-01" db="EMBL/GenBank/DDBJ databases">
        <title>Draft genome sequence of Rhodococcus pyridinivorans strain KG-16, a hydrocarbon-degrading bacterium.</title>
        <authorList>
            <person name="Aggarwal R.K."/>
            <person name="Dawar C."/>
        </authorList>
    </citation>
    <scope>NUCLEOTIDE SEQUENCE [LARGE SCALE GENOMIC DNA]</scope>
    <source>
        <strain evidence="5">KG-16</strain>
    </source>
</reference>
<dbReference type="Proteomes" id="UP000053060">
    <property type="component" value="Unassembled WGS sequence"/>
</dbReference>
<comment type="caution">
    <text evidence="4">The sequence shown here is derived from an EMBL/GenBank/DDBJ whole genome shotgun (WGS) entry which is preliminary data.</text>
</comment>
<feature type="domain" description="Rhodanese" evidence="3">
    <location>
        <begin position="173"/>
        <end position="286"/>
    </location>
</feature>
<accession>A0A0V9UEL4</accession>
<dbReference type="SUPFAM" id="SSF52821">
    <property type="entry name" value="Rhodanese/Cell cycle control phosphatase"/>
    <property type="match status" value="2"/>
</dbReference>
<keyword evidence="2" id="KW-0677">Repeat</keyword>
<name>A0A0V9UEL4_9NOCA</name>
<dbReference type="PROSITE" id="PS50206">
    <property type="entry name" value="RHODANESE_3"/>
    <property type="match status" value="2"/>
</dbReference>
<dbReference type="CDD" id="cd01448">
    <property type="entry name" value="TST_Repeat_1"/>
    <property type="match status" value="1"/>
</dbReference>
<dbReference type="InterPro" id="IPR045078">
    <property type="entry name" value="TST/MPST-like"/>
</dbReference>
<protein>
    <submittedName>
        <fullName evidence="4">Thiosulfate sulfurtransferase</fullName>
    </submittedName>
</protein>
<dbReference type="PANTHER" id="PTHR11364">
    <property type="entry name" value="THIOSULFATE SULFERTANSFERASE"/>
    <property type="match status" value="1"/>
</dbReference>
<proteinExistence type="predicted"/>
<evidence type="ECO:0000259" key="3">
    <source>
        <dbReference type="PROSITE" id="PS50206"/>
    </source>
</evidence>
<feature type="domain" description="Rhodanese" evidence="3">
    <location>
        <begin position="19"/>
        <end position="143"/>
    </location>
</feature>
<evidence type="ECO:0000313" key="4">
    <source>
        <dbReference type="EMBL" id="KSZ56486.1"/>
    </source>
</evidence>
<dbReference type="GO" id="GO:0004792">
    <property type="term" value="F:thiosulfate-cyanide sulfurtransferase activity"/>
    <property type="evidence" value="ECO:0007669"/>
    <property type="project" value="TreeGrafter"/>
</dbReference>
<sequence length="292" mass="31098">MSDTKANTVTPEWLYEQLGDEDLVIVDATVHLSMPPDGSVHIEPGLATYLEEHIPGAVYADLFTDFSDHEASQPFTAASSERFATAAGAVGIGEGRRVALYDQKNGIWAARLWWQLRLEGFDDAAVLDGGLPAWKAAGYPVSDEQVVPHGATFTSQHRPELVRSTEEIAASLDDPNTLIINALDPATYRGESPSYPRRGHIPGSINIPFGDLVDPSTGRLKPAAELREIFDKAGALNPDVKPVTYCGGGIAASGLAHALAAAGRSDVAVYDGSLNAWTADESLPLVEGPDPR</sequence>
<dbReference type="InterPro" id="IPR036873">
    <property type="entry name" value="Rhodanese-like_dom_sf"/>
</dbReference>